<keyword evidence="6" id="KW-0653">Protein transport</keyword>
<dbReference type="InterPro" id="IPR003849">
    <property type="entry name" value="Preprotein_translocase_YajC"/>
</dbReference>
<dbReference type="NCBIfam" id="TIGR00739">
    <property type="entry name" value="yajC"/>
    <property type="match status" value="1"/>
</dbReference>
<keyword evidence="5 10" id="KW-0812">Transmembrane</keyword>
<evidence type="ECO:0000256" key="8">
    <source>
        <dbReference type="ARBA" id="ARBA00023010"/>
    </source>
</evidence>
<keyword evidence="7 10" id="KW-1133">Transmembrane helix</keyword>
<evidence type="ECO:0000256" key="1">
    <source>
        <dbReference type="ARBA" id="ARBA00004162"/>
    </source>
</evidence>
<proteinExistence type="inferred from homology"/>
<evidence type="ECO:0000256" key="6">
    <source>
        <dbReference type="ARBA" id="ARBA00022927"/>
    </source>
</evidence>
<protein>
    <submittedName>
        <fullName evidence="11">Preprotein translocase subunit YajC</fullName>
    </submittedName>
</protein>
<dbReference type="AlphaFoldDB" id="A0A849STN1"/>
<feature type="transmembrane region" description="Helical" evidence="10">
    <location>
        <begin position="23"/>
        <end position="43"/>
    </location>
</feature>
<comment type="similarity">
    <text evidence="2">Belongs to the YajC family.</text>
</comment>
<dbReference type="GO" id="GO:0015031">
    <property type="term" value="P:protein transport"/>
    <property type="evidence" value="ECO:0007669"/>
    <property type="project" value="UniProtKB-KW"/>
</dbReference>
<evidence type="ECO:0000256" key="10">
    <source>
        <dbReference type="SAM" id="Phobius"/>
    </source>
</evidence>
<dbReference type="GO" id="GO:0005886">
    <property type="term" value="C:plasma membrane"/>
    <property type="evidence" value="ECO:0007669"/>
    <property type="project" value="UniProtKB-SubCell"/>
</dbReference>
<keyword evidence="8" id="KW-0811">Translocation</keyword>
<keyword evidence="4" id="KW-1003">Cell membrane</keyword>
<dbReference type="Pfam" id="PF02699">
    <property type="entry name" value="YajC"/>
    <property type="match status" value="1"/>
</dbReference>
<dbReference type="Proteomes" id="UP000580839">
    <property type="component" value="Unassembled WGS sequence"/>
</dbReference>
<evidence type="ECO:0000256" key="2">
    <source>
        <dbReference type="ARBA" id="ARBA00006742"/>
    </source>
</evidence>
<organism evidence="11 12">
    <name type="scientific">Eiseniibacteriota bacterium</name>
    <dbReference type="NCBI Taxonomy" id="2212470"/>
    <lineage>
        <taxon>Bacteria</taxon>
        <taxon>Candidatus Eiseniibacteriota</taxon>
    </lineage>
</organism>
<keyword evidence="9 10" id="KW-0472">Membrane</keyword>
<evidence type="ECO:0000256" key="5">
    <source>
        <dbReference type="ARBA" id="ARBA00022692"/>
    </source>
</evidence>
<evidence type="ECO:0000313" key="11">
    <source>
        <dbReference type="EMBL" id="NOT32599.1"/>
    </source>
</evidence>
<name>A0A849STN1_UNCEI</name>
<reference evidence="11 12" key="1">
    <citation type="submission" date="2020-04" db="EMBL/GenBank/DDBJ databases">
        <title>Metagenomic profiling of ammonia- and methane-oxidizing microorganisms in a Dutch drinking water treatment plant.</title>
        <authorList>
            <person name="Poghosyan L."/>
            <person name="Leucker S."/>
        </authorList>
    </citation>
    <scope>NUCLEOTIDE SEQUENCE [LARGE SCALE GENOMIC DNA]</scope>
    <source>
        <strain evidence="11">S-RSF-IL-03</strain>
    </source>
</reference>
<accession>A0A849STN1</accession>
<evidence type="ECO:0000256" key="7">
    <source>
        <dbReference type="ARBA" id="ARBA00022989"/>
    </source>
</evidence>
<sequence>MFLWTDAFAQAAGGAAKAADPKMAILIQVLQFVPIFLILYFLLIRPQQKRQKDAEKMLKNLKKGDRVLTTGGLFGTVVGIDDNKAVLRVADDVKLEFSKSAVVQVLAEEGK</sequence>
<dbReference type="PRINTS" id="PR01853">
    <property type="entry name" value="YAJCTRNLCASE"/>
</dbReference>
<evidence type="ECO:0000313" key="12">
    <source>
        <dbReference type="Proteomes" id="UP000580839"/>
    </source>
</evidence>
<comment type="caution">
    <text evidence="11">The sequence shown here is derived from an EMBL/GenBank/DDBJ whole genome shotgun (WGS) entry which is preliminary data.</text>
</comment>
<gene>
    <name evidence="11" type="primary">yajC</name>
    <name evidence="11" type="ORF">HOP12_00340</name>
</gene>
<comment type="subcellular location">
    <subcellularLocation>
        <location evidence="1">Cell membrane</location>
        <topology evidence="1">Single-pass membrane protein</topology>
    </subcellularLocation>
</comment>
<evidence type="ECO:0000256" key="9">
    <source>
        <dbReference type="ARBA" id="ARBA00023136"/>
    </source>
</evidence>
<dbReference type="EMBL" id="JABFRW010000005">
    <property type="protein sequence ID" value="NOT32599.1"/>
    <property type="molecule type" value="Genomic_DNA"/>
</dbReference>
<keyword evidence="3" id="KW-0813">Transport</keyword>
<evidence type="ECO:0000256" key="4">
    <source>
        <dbReference type="ARBA" id="ARBA00022475"/>
    </source>
</evidence>
<evidence type="ECO:0000256" key="3">
    <source>
        <dbReference type="ARBA" id="ARBA00022448"/>
    </source>
</evidence>
<dbReference type="SMART" id="SM01323">
    <property type="entry name" value="YajC"/>
    <property type="match status" value="1"/>
</dbReference>
<dbReference type="PANTHER" id="PTHR33909:SF1">
    <property type="entry name" value="SEC TRANSLOCON ACCESSORY COMPLEX SUBUNIT YAJC"/>
    <property type="match status" value="1"/>
</dbReference>
<dbReference type="PANTHER" id="PTHR33909">
    <property type="entry name" value="SEC TRANSLOCON ACCESSORY COMPLEX SUBUNIT YAJC"/>
    <property type="match status" value="1"/>
</dbReference>